<dbReference type="InterPro" id="IPR004210">
    <property type="entry name" value="BESS_motif"/>
</dbReference>
<dbReference type="PROSITE" id="PS51031">
    <property type="entry name" value="BESS"/>
    <property type="match status" value="1"/>
</dbReference>
<evidence type="ECO:0000256" key="1">
    <source>
        <dbReference type="PROSITE-ProRule" id="PRU00371"/>
    </source>
</evidence>
<dbReference type="GO" id="GO:0003677">
    <property type="term" value="F:DNA binding"/>
    <property type="evidence" value="ECO:0007669"/>
    <property type="project" value="InterPro"/>
</dbReference>
<evidence type="ECO:0000313" key="5">
    <source>
        <dbReference type="Proteomes" id="UP000735302"/>
    </source>
</evidence>
<comment type="subcellular location">
    <subcellularLocation>
        <location evidence="1">Nucleus</location>
    </subcellularLocation>
</comment>
<evidence type="ECO:0000313" key="4">
    <source>
        <dbReference type="EMBL" id="GFO33888.1"/>
    </source>
</evidence>
<feature type="region of interest" description="Disordered" evidence="2">
    <location>
        <begin position="1"/>
        <end position="59"/>
    </location>
</feature>
<keyword evidence="5" id="KW-1185">Reference proteome</keyword>
<comment type="caution">
    <text evidence="4">The sequence shown here is derived from an EMBL/GenBank/DDBJ whole genome shotgun (WGS) entry which is preliminary data.</text>
</comment>
<keyword evidence="1" id="KW-0539">Nucleus</keyword>
<dbReference type="GO" id="GO:0005634">
    <property type="term" value="C:nucleus"/>
    <property type="evidence" value="ECO:0007669"/>
    <property type="project" value="UniProtKB-SubCell"/>
</dbReference>
<dbReference type="Proteomes" id="UP000735302">
    <property type="component" value="Unassembled WGS sequence"/>
</dbReference>
<feature type="domain" description="BESS" evidence="3">
    <location>
        <begin position="58"/>
        <end position="97"/>
    </location>
</feature>
<protein>
    <recommendedName>
        <fullName evidence="3">BESS domain-containing protein</fullName>
    </recommendedName>
</protein>
<accession>A0AAV4CPU5</accession>
<sequence length="130" mass="14978">MESLDTYSQSSSPTTSMANSPATQPPTVPFKRALKRNATRTTASAMDEEILKTPKKPENEDEMWAKSLIPSLQKLRHLEKLEFRVEVQSLLIRYLRRQDEEQARVSAISRPSQGASNLNYSEQYYQPWMN</sequence>
<organism evidence="4 5">
    <name type="scientific">Plakobranchus ocellatus</name>
    <dbReference type="NCBI Taxonomy" id="259542"/>
    <lineage>
        <taxon>Eukaryota</taxon>
        <taxon>Metazoa</taxon>
        <taxon>Spiralia</taxon>
        <taxon>Lophotrochozoa</taxon>
        <taxon>Mollusca</taxon>
        <taxon>Gastropoda</taxon>
        <taxon>Heterobranchia</taxon>
        <taxon>Euthyneura</taxon>
        <taxon>Panpulmonata</taxon>
        <taxon>Sacoglossa</taxon>
        <taxon>Placobranchoidea</taxon>
        <taxon>Plakobranchidae</taxon>
        <taxon>Plakobranchus</taxon>
    </lineage>
</organism>
<evidence type="ECO:0000259" key="3">
    <source>
        <dbReference type="PROSITE" id="PS51031"/>
    </source>
</evidence>
<feature type="compositionally biased region" description="Polar residues" evidence="2">
    <location>
        <begin position="1"/>
        <end position="22"/>
    </location>
</feature>
<feature type="compositionally biased region" description="Basic and acidic residues" evidence="2">
    <location>
        <begin position="49"/>
        <end position="58"/>
    </location>
</feature>
<reference evidence="4 5" key="1">
    <citation type="journal article" date="2021" name="Elife">
        <title>Chloroplast acquisition without the gene transfer in kleptoplastic sea slugs, Plakobranchus ocellatus.</title>
        <authorList>
            <person name="Maeda T."/>
            <person name="Takahashi S."/>
            <person name="Yoshida T."/>
            <person name="Shimamura S."/>
            <person name="Takaki Y."/>
            <person name="Nagai Y."/>
            <person name="Toyoda A."/>
            <person name="Suzuki Y."/>
            <person name="Arimoto A."/>
            <person name="Ishii H."/>
            <person name="Satoh N."/>
            <person name="Nishiyama T."/>
            <person name="Hasebe M."/>
            <person name="Maruyama T."/>
            <person name="Minagawa J."/>
            <person name="Obokata J."/>
            <person name="Shigenobu S."/>
        </authorList>
    </citation>
    <scope>NUCLEOTIDE SEQUENCE [LARGE SCALE GENOMIC DNA]</scope>
</reference>
<gene>
    <name evidence="4" type="ORF">PoB_006039300</name>
</gene>
<dbReference type="EMBL" id="BLXT01006839">
    <property type="protein sequence ID" value="GFO33888.1"/>
    <property type="molecule type" value="Genomic_DNA"/>
</dbReference>
<proteinExistence type="predicted"/>
<dbReference type="AlphaFoldDB" id="A0AAV4CPU5"/>
<evidence type="ECO:0000256" key="2">
    <source>
        <dbReference type="SAM" id="MobiDB-lite"/>
    </source>
</evidence>
<name>A0AAV4CPU5_9GAST</name>